<organism evidence="1 2">
    <name type="scientific">Roseateles toxinivorans</name>
    <dbReference type="NCBI Taxonomy" id="270368"/>
    <lineage>
        <taxon>Bacteria</taxon>
        <taxon>Pseudomonadati</taxon>
        <taxon>Pseudomonadota</taxon>
        <taxon>Betaproteobacteria</taxon>
        <taxon>Burkholderiales</taxon>
        <taxon>Sphaerotilaceae</taxon>
        <taxon>Roseateles</taxon>
    </lineage>
</organism>
<proteinExistence type="predicted"/>
<dbReference type="InParanoid" id="A0A4R6QT11"/>
<keyword evidence="2" id="KW-1185">Reference proteome</keyword>
<protein>
    <submittedName>
        <fullName evidence="1">Uncharacterized protein</fullName>
    </submittedName>
</protein>
<evidence type="ECO:0000313" key="1">
    <source>
        <dbReference type="EMBL" id="TDP74694.1"/>
    </source>
</evidence>
<accession>A0A4R6QT11</accession>
<dbReference type="Proteomes" id="UP000295361">
    <property type="component" value="Unassembled WGS sequence"/>
</dbReference>
<gene>
    <name evidence="1" type="ORF">DES47_101758</name>
</gene>
<name>A0A4R6QT11_9BURK</name>
<reference evidence="1 2" key="1">
    <citation type="submission" date="2019-03" db="EMBL/GenBank/DDBJ databases">
        <title>Genomic Encyclopedia of Type Strains, Phase IV (KMG-IV): sequencing the most valuable type-strain genomes for metagenomic binning, comparative biology and taxonomic classification.</title>
        <authorList>
            <person name="Goeker M."/>
        </authorList>
    </citation>
    <scope>NUCLEOTIDE SEQUENCE [LARGE SCALE GENOMIC DNA]</scope>
    <source>
        <strain evidence="1 2">DSM 16998</strain>
    </source>
</reference>
<dbReference type="RefSeq" id="WP_208114892.1">
    <property type="nucleotide sequence ID" value="NZ_SNXS01000001.1"/>
</dbReference>
<comment type="caution">
    <text evidence="1">The sequence shown here is derived from an EMBL/GenBank/DDBJ whole genome shotgun (WGS) entry which is preliminary data.</text>
</comment>
<dbReference type="AlphaFoldDB" id="A0A4R6QT11"/>
<dbReference type="EMBL" id="SNXS01000001">
    <property type="protein sequence ID" value="TDP74694.1"/>
    <property type="molecule type" value="Genomic_DNA"/>
</dbReference>
<sequence>MNTTRSTSAGQPTQGKLTVAHTLAQLLERLERSRVPVGAAQYRAVVQHLLLELESLREAPELGAFLDLYPATSELYENTAYAHAGLCRSPLEFSLQAELRAREAIERVMRRPQPGLTNGQS</sequence>
<evidence type="ECO:0000313" key="2">
    <source>
        <dbReference type="Proteomes" id="UP000295361"/>
    </source>
</evidence>